<keyword evidence="3" id="KW-0285">Flavoprotein</keyword>
<accession>A0A5E8C436</accession>
<dbReference type="PANTHER" id="PTHR22893">
    <property type="entry name" value="NADH OXIDOREDUCTASE-RELATED"/>
    <property type="match status" value="1"/>
</dbReference>
<gene>
    <name evidence="5" type="ORF">SAPINGB_P006272</name>
</gene>
<dbReference type="GO" id="GO:0010181">
    <property type="term" value="F:FMN binding"/>
    <property type="evidence" value="ECO:0007669"/>
    <property type="project" value="InterPro"/>
</dbReference>
<comment type="cofactor">
    <cofactor evidence="1">
        <name>FMN</name>
        <dbReference type="ChEBI" id="CHEBI:58210"/>
    </cofactor>
</comment>
<dbReference type="InterPro" id="IPR001155">
    <property type="entry name" value="OxRdtase_FMN_N"/>
</dbReference>
<evidence type="ECO:0000259" key="4">
    <source>
        <dbReference type="Pfam" id="PF00724"/>
    </source>
</evidence>
<dbReference type="CDD" id="cd02933">
    <property type="entry name" value="OYE_like_FMN"/>
    <property type="match status" value="1"/>
</dbReference>
<dbReference type="InterPro" id="IPR013785">
    <property type="entry name" value="Aldolase_TIM"/>
</dbReference>
<protein>
    <recommendedName>
        <fullName evidence="4">NADH:flavin oxidoreductase/NADH oxidase N-terminal domain-containing protein</fullName>
    </recommendedName>
</protein>
<evidence type="ECO:0000313" key="6">
    <source>
        <dbReference type="Proteomes" id="UP000398389"/>
    </source>
</evidence>
<dbReference type="Pfam" id="PF00724">
    <property type="entry name" value="Oxidored_FMN"/>
    <property type="match status" value="1"/>
</dbReference>
<dbReference type="Proteomes" id="UP000398389">
    <property type="component" value="Unassembled WGS sequence"/>
</dbReference>
<keyword evidence="6" id="KW-1185">Reference proteome</keyword>
<evidence type="ECO:0000256" key="1">
    <source>
        <dbReference type="ARBA" id="ARBA00001917"/>
    </source>
</evidence>
<dbReference type="EMBL" id="CABVLU010000005">
    <property type="protein sequence ID" value="VVT58564.1"/>
    <property type="molecule type" value="Genomic_DNA"/>
</dbReference>
<evidence type="ECO:0000256" key="2">
    <source>
        <dbReference type="ARBA" id="ARBA00005979"/>
    </source>
</evidence>
<dbReference type="FunFam" id="3.20.20.70:FF:000138">
    <property type="entry name" value="NADPH dehydrogenase 1"/>
    <property type="match status" value="1"/>
</dbReference>
<dbReference type="AlphaFoldDB" id="A0A5E8C436"/>
<dbReference type="RefSeq" id="XP_031856874.1">
    <property type="nucleotide sequence ID" value="XM_032000983.1"/>
</dbReference>
<sequence length="380" mass="42206">MTADTFSDNLFKPLKVGNIILNQRIAMAPLTRVRARIEGAVPTDIMTTYYKQRSSAPGTLIITEGTFITQRAGGYPGVPGIWSEEQINAWTKVTTEVHAQGSFAFLQLWALGRVAAPNYLRSLGHDLVSASDVANTSGSGRMLIGKDKHGERPRPLKVDEIKEYVKDYAQGAKNAIAAGFDGVEIHAANGYLPHQFLQECTNKRTDEYGGTVENRALFVLEIVDAVVAAIGADRVGIRLAPYNTAGGMTSGPGTLEQYAYVLKELEKRGQSPNGRLAYVHTVENPQEVKNSVGETVLRRPMEFVRNVWTGVWIRAQRFDRNLALKFTDEDDKVVIAFGKPFISNPDLVRRIRENLPWTEPDFLTFYAPGPEGYIDYPLYH</sequence>
<name>A0A5E8C436_9ASCO</name>
<dbReference type="InterPro" id="IPR045247">
    <property type="entry name" value="Oye-like"/>
</dbReference>
<keyword evidence="3" id="KW-0288">FMN</keyword>
<evidence type="ECO:0000256" key="3">
    <source>
        <dbReference type="ARBA" id="ARBA00022643"/>
    </source>
</evidence>
<dbReference type="GO" id="GO:0003959">
    <property type="term" value="F:NADPH dehydrogenase activity"/>
    <property type="evidence" value="ECO:0007669"/>
    <property type="project" value="TreeGrafter"/>
</dbReference>
<comment type="similarity">
    <text evidence="2">Belongs to the NADH:flavin oxidoreductase/NADH oxidase family.</text>
</comment>
<evidence type="ECO:0000313" key="5">
    <source>
        <dbReference type="EMBL" id="VVT58564.1"/>
    </source>
</evidence>
<dbReference type="SUPFAM" id="SSF51395">
    <property type="entry name" value="FMN-linked oxidoreductases"/>
    <property type="match status" value="1"/>
</dbReference>
<dbReference type="PANTHER" id="PTHR22893:SF91">
    <property type="entry name" value="NADPH DEHYDROGENASE 2-RELATED"/>
    <property type="match status" value="1"/>
</dbReference>
<dbReference type="OrthoDB" id="276546at2759"/>
<dbReference type="Gene3D" id="3.20.20.70">
    <property type="entry name" value="Aldolase class I"/>
    <property type="match status" value="1"/>
</dbReference>
<dbReference type="GeneID" id="43585083"/>
<reference evidence="5 6" key="1">
    <citation type="submission" date="2019-09" db="EMBL/GenBank/DDBJ databases">
        <authorList>
            <person name="Brejova B."/>
        </authorList>
    </citation>
    <scope>NUCLEOTIDE SEQUENCE [LARGE SCALE GENOMIC DNA]</scope>
</reference>
<feature type="domain" description="NADH:flavin oxidoreductase/NADH oxidase N-terminal" evidence="4">
    <location>
        <begin position="9"/>
        <end position="356"/>
    </location>
</feature>
<organism evidence="5 6">
    <name type="scientific">Magnusiomyces paraingens</name>
    <dbReference type="NCBI Taxonomy" id="2606893"/>
    <lineage>
        <taxon>Eukaryota</taxon>
        <taxon>Fungi</taxon>
        <taxon>Dikarya</taxon>
        <taxon>Ascomycota</taxon>
        <taxon>Saccharomycotina</taxon>
        <taxon>Dipodascomycetes</taxon>
        <taxon>Dipodascales</taxon>
        <taxon>Dipodascaceae</taxon>
        <taxon>Magnusiomyces</taxon>
    </lineage>
</organism>
<proteinExistence type="inferred from homology"/>